<dbReference type="EMBL" id="JBJQND010000006">
    <property type="protein sequence ID" value="KAL3873999.1"/>
    <property type="molecule type" value="Genomic_DNA"/>
</dbReference>
<dbReference type="AlphaFoldDB" id="A0ABD3WJ49"/>
<gene>
    <name evidence="1" type="ORF">ACJMK2_037070</name>
</gene>
<keyword evidence="2" id="KW-1185">Reference proteome</keyword>
<organism evidence="1 2">
    <name type="scientific">Sinanodonta woodiana</name>
    <name type="common">Chinese pond mussel</name>
    <name type="synonym">Anodonta woodiana</name>
    <dbReference type="NCBI Taxonomy" id="1069815"/>
    <lineage>
        <taxon>Eukaryota</taxon>
        <taxon>Metazoa</taxon>
        <taxon>Spiralia</taxon>
        <taxon>Lophotrochozoa</taxon>
        <taxon>Mollusca</taxon>
        <taxon>Bivalvia</taxon>
        <taxon>Autobranchia</taxon>
        <taxon>Heteroconchia</taxon>
        <taxon>Palaeoheterodonta</taxon>
        <taxon>Unionida</taxon>
        <taxon>Unionoidea</taxon>
        <taxon>Unionidae</taxon>
        <taxon>Unioninae</taxon>
        <taxon>Sinanodonta</taxon>
    </lineage>
</organism>
<evidence type="ECO:0000313" key="1">
    <source>
        <dbReference type="EMBL" id="KAL3873999.1"/>
    </source>
</evidence>
<name>A0ABD3WJ49_SINWO</name>
<accession>A0ABD3WJ49</accession>
<protein>
    <submittedName>
        <fullName evidence="1">Uncharacterized protein</fullName>
    </submittedName>
</protein>
<evidence type="ECO:0000313" key="2">
    <source>
        <dbReference type="Proteomes" id="UP001634394"/>
    </source>
</evidence>
<sequence>MSVLPKTKSLTKCSVGLRLRKENMYNVLLQIPSVLDWIRGHWTGLILIVVWSFKRSGTRGASITETLIYHMKKINTLYFKALAENDDARDTTPKGLGVKIVECCLARFRLC</sequence>
<reference evidence="1 2" key="1">
    <citation type="submission" date="2024-11" db="EMBL/GenBank/DDBJ databases">
        <title>Chromosome-level genome assembly of the freshwater bivalve Anodonta woodiana.</title>
        <authorList>
            <person name="Chen X."/>
        </authorList>
    </citation>
    <scope>NUCLEOTIDE SEQUENCE [LARGE SCALE GENOMIC DNA]</scope>
    <source>
        <strain evidence="1">MN2024</strain>
        <tissue evidence="1">Gills</tissue>
    </source>
</reference>
<dbReference type="Proteomes" id="UP001634394">
    <property type="component" value="Unassembled WGS sequence"/>
</dbReference>
<proteinExistence type="predicted"/>
<comment type="caution">
    <text evidence="1">The sequence shown here is derived from an EMBL/GenBank/DDBJ whole genome shotgun (WGS) entry which is preliminary data.</text>
</comment>